<gene>
    <name evidence="1" type="ordered locus">Pden_3735</name>
</gene>
<keyword evidence="2" id="KW-1185">Reference proteome</keyword>
<dbReference type="HOGENOM" id="CLU_1287855_0_0_5"/>
<name>A1B8F8_PARDP</name>
<proteinExistence type="predicted"/>
<protein>
    <submittedName>
        <fullName evidence="1">Uncharacterized protein</fullName>
    </submittedName>
</protein>
<dbReference type="Proteomes" id="UP000000361">
    <property type="component" value="Chromosome 2"/>
</dbReference>
<dbReference type="KEGG" id="pde:Pden_3735"/>
<dbReference type="STRING" id="318586.Pden_3735"/>
<dbReference type="EnsemblBacteria" id="ABL71802">
    <property type="protein sequence ID" value="ABL71802"/>
    <property type="gene ID" value="Pden_3735"/>
</dbReference>
<sequence>MPSELKPCPFCGGEMEDRGYGAVHLDPQKCPIGDLAVDVDRWNRRADLCASGQQVRAAAHRILELYDDALRDLLAPDVHDEHPDSDELAELRKIVGAPAHRWTPASTPATPTAQEAVAWAYYWPDGGLMDVLTTAVSPYETLRQAPLYAHPPLPSETVAEPRVICLPYPMHGYGVCVGGRYDGWLMWQHLDGQWVTKSNLESVDPRALSGGDNG</sequence>
<dbReference type="AlphaFoldDB" id="A1B8F8"/>
<dbReference type="EMBL" id="CP000490">
    <property type="protein sequence ID" value="ABL71802.1"/>
    <property type="molecule type" value="Genomic_DNA"/>
</dbReference>
<evidence type="ECO:0000313" key="1">
    <source>
        <dbReference type="EMBL" id="ABL71802.1"/>
    </source>
</evidence>
<dbReference type="GeneID" id="93453392"/>
<evidence type="ECO:0000313" key="2">
    <source>
        <dbReference type="Proteomes" id="UP000000361"/>
    </source>
</evidence>
<accession>A1B8F8</accession>
<dbReference type="OrthoDB" id="7219996at2"/>
<reference evidence="2" key="1">
    <citation type="submission" date="2006-12" db="EMBL/GenBank/DDBJ databases">
        <title>Complete sequence of chromosome 2 of Paracoccus denitrificans PD1222.</title>
        <authorList>
            <person name="Copeland A."/>
            <person name="Lucas S."/>
            <person name="Lapidus A."/>
            <person name="Barry K."/>
            <person name="Detter J.C."/>
            <person name="Glavina del Rio T."/>
            <person name="Hammon N."/>
            <person name="Israni S."/>
            <person name="Dalin E."/>
            <person name="Tice H."/>
            <person name="Pitluck S."/>
            <person name="Munk A.C."/>
            <person name="Brettin T."/>
            <person name="Bruce D."/>
            <person name="Han C."/>
            <person name="Tapia R."/>
            <person name="Gilna P."/>
            <person name="Schmutz J."/>
            <person name="Larimer F."/>
            <person name="Land M."/>
            <person name="Hauser L."/>
            <person name="Kyrpides N."/>
            <person name="Lykidis A."/>
            <person name="Spiro S."/>
            <person name="Richardson D.J."/>
            <person name="Moir J.W.B."/>
            <person name="Ferguson S.J."/>
            <person name="van Spanning R.J.M."/>
            <person name="Richardson P."/>
        </authorList>
    </citation>
    <scope>NUCLEOTIDE SEQUENCE [LARGE SCALE GENOMIC DNA]</scope>
    <source>
        <strain evidence="2">Pd 1222</strain>
    </source>
</reference>
<organism evidence="1 2">
    <name type="scientific">Paracoccus denitrificans (strain Pd 1222)</name>
    <dbReference type="NCBI Taxonomy" id="318586"/>
    <lineage>
        <taxon>Bacteria</taxon>
        <taxon>Pseudomonadati</taxon>
        <taxon>Pseudomonadota</taxon>
        <taxon>Alphaproteobacteria</taxon>
        <taxon>Rhodobacterales</taxon>
        <taxon>Paracoccaceae</taxon>
        <taxon>Paracoccus</taxon>
    </lineage>
</organism>
<dbReference type="RefSeq" id="WP_011749971.1">
    <property type="nucleotide sequence ID" value="NC_008687.1"/>
</dbReference>